<proteinExistence type="predicted"/>
<name>A0AA38FW95_TAXCH</name>
<feature type="non-terminal residue" evidence="1">
    <location>
        <position position="148"/>
    </location>
</feature>
<dbReference type="AlphaFoldDB" id="A0AA38FW95"/>
<dbReference type="Proteomes" id="UP000824469">
    <property type="component" value="Unassembled WGS sequence"/>
</dbReference>
<evidence type="ECO:0000313" key="1">
    <source>
        <dbReference type="EMBL" id="KAH9311671.1"/>
    </source>
</evidence>
<keyword evidence="2" id="KW-1185">Reference proteome</keyword>
<feature type="non-terminal residue" evidence="1">
    <location>
        <position position="1"/>
    </location>
</feature>
<comment type="caution">
    <text evidence="1">The sequence shown here is derived from an EMBL/GenBank/DDBJ whole genome shotgun (WGS) entry which is preliminary data.</text>
</comment>
<gene>
    <name evidence="1" type="ORF">KI387_026706</name>
</gene>
<organism evidence="1 2">
    <name type="scientific">Taxus chinensis</name>
    <name type="common">Chinese yew</name>
    <name type="synonym">Taxus wallichiana var. chinensis</name>
    <dbReference type="NCBI Taxonomy" id="29808"/>
    <lineage>
        <taxon>Eukaryota</taxon>
        <taxon>Viridiplantae</taxon>
        <taxon>Streptophyta</taxon>
        <taxon>Embryophyta</taxon>
        <taxon>Tracheophyta</taxon>
        <taxon>Spermatophyta</taxon>
        <taxon>Pinopsida</taxon>
        <taxon>Pinidae</taxon>
        <taxon>Conifers II</taxon>
        <taxon>Cupressales</taxon>
        <taxon>Taxaceae</taxon>
        <taxon>Taxus</taxon>
    </lineage>
</organism>
<sequence>TTSTLHSCYQNFPSTILIQSGPTSLQAAEVELVAPWLLELCATLLVELGDIHNIGFSIVRTRVINHALNGYGQVVIATTWGNFAENVSEQHPFCRNFRISKNTKRSKLISDLRVASNLSNIVATMPHRLFDDGLASNQNLTVQTTVRK</sequence>
<protein>
    <submittedName>
        <fullName evidence="1">Uncharacterized protein</fullName>
    </submittedName>
</protein>
<reference evidence="1 2" key="1">
    <citation type="journal article" date="2021" name="Nat. Plants">
        <title>The Taxus genome provides insights into paclitaxel biosynthesis.</title>
        <authorList>
            <person name="Xiong X."/>
            <person name="Gou J."/>
            <person name="Liao Q."/>
            <person name="Li Y."/>
            <person name="Zhou Q."/>
            <person name="Bi G."/>
            <person name="Li C."/>
            <person name="Du R."/>
            <person name="Wang X."/>
            <person name="Sun T."/>
            <person name="Guo L."/>
            <person name="Liang H."/>
            <person name="Lu P."/>
            <person name="Wu Y."/>
            <person name="Zhang Z."/>
            <person name="Ro D.K."/>
            <person name="Shang Y."/>
            <person name="Huang S."/>
            <person name="Yan J."/>
        </authorList>
    </citation>
    <scope>NUCLEOTIDE SEQUENCE [LARGE SCALE GENOMIC DNA]</scope>
    <source>
        <strain evidence="1">Ta-2019</strain>
    </source>
</reference>
<accession>A0AA38FW95</accession>
<evidence type="ECO:0000313" key="2">
    <source>
        <dbReference type="Proteomes" id="UP000824469"/>
    </source>
</evidence>
<dbReference type="EMBL" id="JAHRHJ020000006">
    <property type="protein sequence ID" value="KAH9311671.1"/>
    <property type="molecule type" value="Genomic_DNA"/>
</dbReference>